<dbReference type="PANTHER" id="PTHR32294:SF5">
    <property type="entry name" value="DNA POLYMERASE III POLC-TYPE"/>
    <property type="match status" value="1"/>
</dbReference>
<keyword evidence="4" id="KW-0378">Hydrolase</keyword>
<accession>A0A0L0MJL8</accession>
<dbReference type="InterPro" id="IPR011708">
    <property type="entry name" value="DNA_pol3_alpha_NTPase_dom"/>
</dbReference>
<dbReference type="EMBL" id="JPSQ01000075">
    <property type="protein sequence ID" value="KND62481.1"/>
    <property type="molecule type" value="Genomic_DNA"/>
</dbReference>
<evidence type="ECO:0000256" key="3">
    <source>
        <dbReference type="ARBA" id="ARBA00022722"/>
    </source>
</evidence>
<dbReference type="GO" id="GO:0006260">
    <property type="term" value="P:DNA replication"/>
    <property type="evidence" value="ECO:0007669"/>
    <property type="project" value="InterPro"/>
</dbReference>
<evidence type="ECO:0000313" key="9">
    <source>
        <dbReference type="Proteomes" id="UP000037086"/>
    </source>
</evidence>
<dbReference type="InterPro" id="IPR013520">
    <property type="entry name" value="Ribonucl_H"/>
</dbReference>
<dbReference type="Gene3D" id="3.20.20.140">
    <property type="entry name" value="Metal-dependent hydrolases"/>
    <property type="match status" value="2"/>
</dbReference>
<evidence type="ECO:0000256" key="2">
    <source>
        <dbReference type="ARBA" id="ARBA00022490"/>
    </source>
</evidence>
<dbReference type="FunFam" id="3.30.420.10:FF:000045">
    <property type="entry name" value="3'-5' exonuclease DinG"/>
    <property type="match status" value="1"/>
</dbReference>
<dbReference type="AlphaFoldDB" id="A0A0L0MJL8"/>
<dbReference type="Pfam" id="PF00929">
    <property type="entry name" value="RNase_T"/>
    <property type="match status" value="1"/>
</dbReference>
<dbReference type="Gene3D" id="3.30.1900.20">
    <property type="match status" value="2"/>
</dbReference>
<dbReference type="GO" id="GO:0003677">
    <property type="term" value="F:DNA binding"/>
    <property type="evidence" value="ECO:0007669"/>
    <property type="project" value="InterPro"/>
</dbReference>
<dbReference type="InterPro" id="IPR012337">
    <property type="entry name" value="RNaseH-like_sf"/>
</dbReference>
<feature type="domain" description="Exonuclease" evidence="6">
    <location>
        <begin position="292"/>
        <end position="464"/>
    </location>
</feature>
<dbReference type="NCBIfam" id="TIGR00573">
    <property type="entry name" value="dnaq"/>
    <property type="match status" value="1"/>
</dbReference>
<dbReference type="SMART" id="SM00479">
    <property type="entry name" value="EXOIII"/>
    <property type="match status" value="1"/>
</dbReference>
<comment type="function">
    <text evidence="1">Required for replicative DNA synthesis. This DNA polymerase also exhibits 3' to 5' exonuclease activity.</text>
</comment>
<dbReference type="Pfam" id="PF07733">
    <property type="entry name" value="DNA_pol3_alpha"/>
    <property type="match status" value="1"/>
</dbReference>
<evidence type="ECO:0000256" key="4">
    <source>
        <dbReference type="ARBA" id="ARBA00022801"/>
    </source>
</evidence>
<organism evidence="8 9">
    <name type="scientific">Candidatus Phytoplasma phoenicium</name>
    <dbReference type="NCBI Taxonomy" id="198422"/>
    <lineage>
        <taxon>Bacteria</taxon>
        <taxon>Bacillati</taxon>
        <taxon>Mycoplasmatota</taxon>
        <taxon>Mollicutes</taxon>
        <taxon>Acholeplasmatales</taxon>
        <taxon>Acholeplasmataceae</taxon>
        <taxon>Candidatus Phytoplasma</taxon>
        <taxon>16SrIX (Pigeon pea witches'-broom group)</taxon>
    </lineage>
</organism>
<dbReference type="SUPFAM" id="SSF53098">
    <property type="entry name" value="Ribonuclease H-like"/>
    <property type="match status" value="1"/>
</dbReference>
<evidence type="ECO:0000259" key="6">
    <source>
        <dbReference type="SMART" id="SM00479"/>
    </source>
</evidence>
<dbReference type="InterPro" id="IPR036397">
    <property type="entry name" value="RNaseH_sf"/>
</dbReference>
<dbReference type="SUPFAM" id="SSF89550">
    <property type="entry name" value="PHP domain-like"/>
    <property type="match status" value="1"/>
</dbReference>
<keyword evidence="2" id="KW-0963">Cytoplasm</keyword>
<dbReference type="InterPro" id="IPR016195">
    <property type="entry name" value="Pol/histidinol_Pase-like"/>
</dbReference>
<dbReference type="CDD" id="cd07435">
    <property type="entry name" value="PHP_PolIIIA_POLC"/>
    <property type="match status" value="1"/>
</dbReference>
<dbReference type="Gene3D" id="3.30.420.10">
    <property type="entry name" value="Ribonuclease H-like superfamily/Ribonuclease H"/>
    <property type="match status" value="1"/>
</dbReference>
<evidence type="ECO:0000256" key="5">
    <source>
        <dbReference type="ARBA" id="ARBA00022839"/>
    </source>
</evidence>
<protein>
    <submittedName>
        <fullName evidence="8">DNA polymerase III polC-type</fullName>
    </submittedName>
</protein>
<dbReference type="PANTHER" id="PTHR32294">
    <property type="entry name" value="DNA POLYMERASE III SUBUNIT ALPHA"/>
    <property type="match status" value="1"/>
</dbReference>
<reference evidence="8 9" key="1">
    <citation type="journal article" date="2015" name="BMC Microbiol.">
        <title>'Candidatus Phytoplasma phoenicium' associated with almond witches'-broom disease: from draft genome to genetic diversity among strain populations.</title>
        <authorList>
            <person name="Quaglino F."/>
            <person name="Kube M."/>
            <person name="Jawhari M."/>
            <person name="Abou-Jawdah Y."/>
            <person name="Siewert C."/>
            <person name="Choueiri E."/>
            <person name="Sobh H."/>
            <person name="Casati P."/>
            <person name="Tedeschi R."/>
            <person name="Molino Lova M."/>
            <person name="Alma A."/>
            <person name="Bianco P.A."/>
        </authorList>
    </citation>
    <scope>NUCLEOTIDE SEQUENCE [LARGE SCALE GENOMIC DNA]</scope>
    <source>
        <strain evidence="8 9">SA213</strain>
    </source>
</reference>
<dbReference type="HAMAP" id="MF_00356">
    <property type="entry name" value="DNApol_PolC"/>
    <property type="match status" value="1"/>
</dbReference>
<dbReference type="InterPro" id="IPR003141">
    <property type="entry name" value="Pol/His_phosphatase_N"/>
</dbReference>
<dbReference type="InterPro" id="IPR004013">
    <property type="entry name" value="PHP_dom"/>
</dbReference>
<keyword evidence="5" id="KW-0269">Exonuclease</keyword>
<keyword evidence="9" id="KW-1185">Reference proteome</keyword>
<dbReference type="InterPro" id="IPR006308">
    <property type="entry name" value="Pol_III_a_PolC-type_gram_pos"/>
</dbReference>
<dbReference type="Pfam" id="PF02811">
    <property type="entry name" value="PHP"/>
    <property type="match status" value="1"/>
</dbReference>
<dbReference type="Gene3D" id="1.10.150.700">
    <property type="entry name" value="PolC, middle finger domain"/>
    <property type="match status" value="1"/>
</dbReference>
<dbReference type="GO" id="GO:0003887">
    <property type="term" value="F:DNA-directed DNA polymerase activity"/>
    <property type="evidence" value="ECO:0007669"/>
    <property type="project" value="InterPro"/>
</dbReference>
<dbReference type="RefSeq" id="WP_050337437.1">
    <property type="nucleotide sequence ID" value="NZ_JPSQ01000075.1"/>
</dbReference>
<feature type="non-terminal residue" evidence="8">
    <location>
        <position position="1126"/>
    </location>
</feature>
<dbReference type="GO" id="GO:0005737">
    <property type="term" value="C:cytoplasm"/>
    <property type="evidence" value="ECO:0007669"/>
    <property type="project" value="InterPro"/>
</dbReference>
<sequence>QKICEFQFSEEILAIKSYGAILNHQYLPMLEQELKINYHLLFKLRIKNMSKINSHDCNEEIQEITFKNIPYFNDHKLIDFKQQFPKFYIKGYVQKPQYIKTKGKSILFSFYLVDAETKQDSIVYRKFLDDNIVQLEQLQKDFRDGILIKIRSVVDKYAKKQDFYFTFDVKKEDPLTQTYQIIETTPLMMQKKDDYPGKKRIEFHLHTKMSNLDAITSVKDYIETALSWGHEAIAFTDHNGLYAFPDIAKFTQNQKIKPILGVEADFIEEKPIFITNQEKINHWTDFILNKHNYVVFDMETTGFSKTQDHIIEISAVKIINGQITDQVFDELVNPGPEVQLNSNITKLTGIRQEDLNNKPFLENILPKFLAFIKNQVLVAHNAKFDIDFLEEKIKKLNLTFEQPLFIDTLALSQQYFSKYLKYFSLKRLIKSFKVKIIEGQYHRALFDARATALVLIKMFEKLAHPDGVQQEDGTLKQAFTFSDLKEKVNGVFERSYHINILARNQKGYQNLFRLMSESLTTDFYKKPRLLKSKLHKYREGLLIGSGCFEGNVFDAALNKNDEELATIIKEYDYIEVQPLHAYKHIIYEIGGDDTQSQTQSLNRIQNAILKIISIAQEQKKIVIATGDVHYLHPYEKIYREIYINAKLIGGGLHRLYKYPSEYLPENYLMTTQEMLEAFSFIHDNRLKEEIVIHNTHVLNKKIENIQIFPHQLFFLKDNAFEKNLKISSIKKEMQILIKNKIATLYGEIIHPIIQKRITKELNSILGTKEHTNTNKSIAPIYYLTHLLVKESIDNDYPVGSRGSIGSSLIANILEITEVNPLKPHYLCPQCHYTVVQMTDEEKKDEQFQNYITKISKKHQQKLDKNSYKELAIVLSGYDLPNAFCPFCENTPFKKDGQDIPFETFLGFEGNKTPDIDLNFAGDYQSTAHNYIKKLIGEEHVYRAGTIQTVAKQYAFGYVKSFIKDKNLESQTRSCEIYRRASIIEGVKRSTGQHPGGIIIVPKEISIYQVTPVQFPANDTTSTWKTTHFDYHSFENNLFKMDILGHDDPMLIKFFMDYVRSHPQSFKFKNYRDIPIDDPNVYKIFSSNTQTFQENEEYDVTSLAIPEFGTNFVQRMLENIYQKEKKY</sequence>
<dbReference type="GO" id="GO:0008408">
    <property type="term" value="F:3'-5' exonuclease activity"/>
    <property type="evidence" value="ECO:0007669"/>
    <property type="project" value="InterPro"/>
</dbReference>
<dbReference type="InterPro" id="IPR004805">
    <property type="entry name" value="DnaE2/DnaE/PolC"/>
</dbReference>
<dbReference type="Proteomes" id="UP000037086">
    <property type="component" value="Unassembled WGS sequence"/>
</dbReference>
<comment type="caution">
    <text evidence="8">The sequence shown here is derived from an EMBL/GenBank/DDBJ whole genome shotgun (WGS) entry which is preliminary data.</text>
</comment>
<evidence type="ECO:0000256" key="1">
    <source>
        <dbReference type="ARBA" id="ARBA00003452"/>
    </source>
</evidence>
<evidence type="ECO:0000313" key="8">
    <source>
        <dbReference type="EMBL" id="KND62481.1"/>
    </source>
</evidence>
<keyword evidence="3" id="KW-0540">Nuclease</keyword>
<dbReference type="InterPro" id="IPR044923">
    <property type="entry name" value="PolC_middle_finger_sf"/>
</dbReference>
<name>A0A0L0MJL8_9MOLU</name>
<evidence type="ECO:0000259" key="7">
    <source>
        <dbReference type="SMART" id="SM00481"/>
    </source>
</evidence>
<feature type="domain" description="Polymerase/histidinol phosphatase N-terminal" evidence="7">
    <location>
        <begin position="201"/>
        <end position="268"/>
    </location>
</feature>
<dbReference type="SMART" id="SM00481">
    <property type="entry name" value="POLIIIAc"/>
    <property type="match status" value="1"/>
</dbReference>
<dbReference type="CDD" id="cd06127">
    <property type="entry name" value="DEDDh"/>
    <property type="match status" value="1"/>
</dbReference>
<feature type="non-terminal residue" evidence="8">
    <location>
        <position position="1"/>
    </location>
</feature>
<gene>
    <name evidence="8" type="primary">polC</name>
    <name evidence="8" type="ORF">AlmWB_03280</name>
</gene>
<dbReference type="InterPro" id="IPR006054">
    <property type="entry name" value="DnaQ"/>
</dbReference>
<proteinExistence type="inferred from homology"/>
<dbReference type="OrthoDB" id="9804290at2"/>